<name>A0A9N9RP68_9DIPT</name>
<dbReference type="GO" id="GO:0051082">
    <property type="term" value="F:unfolded protein binding"/>
    <property type="evidence" value="ECO:0007669"/>
    <property type="project" value="TreeGrafter"/>
</dbReference>
<accession>A0A9N9RP68</accession>
<dbReference type="OrthoDB" id="408631at2759"/>
<keyword evidence="3" id="KW-1185">Reference proteome</keyword>
<dbReference type="PANTHER" id="PTHR31996:SF2">
    <property type="entry name" value="COILED-COIL DOMAIN-CONTAINING PROTEIN 115"/>
    <property type="match status" value="1"/>
</dbReference>
<dbReference type="GO" id="GO:0070072">
    <property type="term" value="P:vacuolar proton-transporting V-type ATPase complex assembly"/>
    <property type="evidence" value="ECO:0007669"/>
    <property type="project" value="InterPro"/>
</dbReference>
<evidence type="ECO:0000313" key="3">
    <source>
        <dbReference type="Proteomes" id="UP001153620"/>
    </source>
</evidence>
<reference evidence="2" key="1">
    <citation type="submission" date="2022-01" db="EMBL/GenBank/DDBJ databases">
        <authorList>
            <person name="King R."/>
        </authorList>
    </citation>
    <scope>NUCLEOTIDE SEQUENCE</scope>
</reference>
<protein>
    <recommendedName>
        <fullName evidence="1">Vacuolar ATPase assembly protein VMA22</fullName>
    </recommendedName>
</protein>
<dbReference type="Proteomes" id="UP001153620">
    <property type="component" value="Chromosome 2"/>
</dbReference>
<evidence type="ECO:0000256" key="1">
    <source>
        <dbReference type="ARBA" id="ARBA00093634"/>
    </source>
</evidence>
<proteinExistence type="predicted"/>
<organism evidence="2 3">
    <name type="scientific">Chironomus riparius</name>
    <dbReference type="NCBI Taxonomy" id="315576"/>
    <lineage>
        <taxon>Eukaryota</taxon>
        <taxon>Metazoa</taxon>
        <taxon>Ecdysozoa</taxon>
        <taxon>Arthropoda</taxon>
        <taxon>Hexapoda</taxon>
        <taxon>Insecta</taxon>
        <taxon>Pterygota</taxon>
        <taxon>Neoptera</taxon>
        <taxon>Endopterygota</taxon>
        <taxon>Diptera</taxon>
        <taxon>Nematocera</taxon>
        <taxon>Chironomoidea</taxon>
        <taxon>Chironomidae</taxon>
        <taxon>Chironominae</taxon>
        <taxon>Chironomus</taxon>
    </lineage>
</organism>
<dbReference type="EMBL" id="OU895878">
    <property type="protein sequence ID" value="CAG9802128.1"/>
    <property type="molecule type" value="Genomic_DNA"/>
</dbReference>
<dbReference type="Gene3D" id="1.10.287.3240">
    <property type="match status" value="1"/>
</dbReference>
<sequence>MELFTNINQVKSLLDKVILQTLELVEEDLTLKISIEKLSNEGALNLAKTRYTQGSNSVSTTQLPSEDEEKEFKALRTVERNENDIAVQFTLESHEIDKDNDYIDPMLWFGILTPQTLKTAREKYQKAIELSVESANVRQRIAKNTELIQKLKIVKQQFETSEE</sequence>
<dbReference type="PANTHER" id="PTHR31996">
    <property type="entry name" value="COILED-COIL DOMAIN-CONTAINING PROTEIN 115"/>
    <property type="match status" value="1"/>
</dbReference>
<gene>
    <name evidence="2" type="ORF">CHIRRI_LOCUS5043</name>
</gene>
<reference evidence="2" key="2">
    <citation type="submission" date="2022-10" db="EMBL/GenBank/DDBJ databases">
        <authorList>
            <consortium name="ENA_rothamsted_submissions"/>
            <consortium name="culmorum"/>
            <person name="King R."/>
        </authorList>
    </citation>
    <scope>NUCLEOTIDE SEQUENCE</scope>
</reference>
<evidence type="ECO:0000313" key="2">
    <source>
        <dbReference type="EMBL" id="CAG9802128.1"/>
    </source>
</evidence>
<dbReference type="AlphaFoldDB" id="A0A9N9RP68"/>
<dbReference type="InterPro" id="IPR040357">
    <property type="entry name" value="Vma22/CCDC115"/>
</dbReference>